<keyword evidence="8" id="KW-1185">Reference proteome</keyword>
<dbReference type="InterPro" id="IPR015422">
    <property type="entry name" value="PyrdxlP-dep_Trfase_small"/>
</dbReference>
<dbReference type="InterPro" id="IPR051798">
    <property type="entry name" value="Class-II_PLP-Dep_Aminotrans"/>
</dbReference>
<evidence type="ECO:0000256" key="1">
    <source>
        <dbReference type="ARBA" id="ARBA00001933"/>
    </source>
</evidence>
<dbReference type="NCBIfam" id="TIGR04350">
    <property type="entry name" value="C_S_lyase_PatB"/>
    <property type="match status" value="1"/>
</dbReference>
<evidence type="ECO:0000259" key="6">
    <source>
        <dbReference type="Pfam" id="PF00155"/>
    </source>
</evidence>
<dbReference type="PANTHER" id="PTHR43525">
    <property type="entry name" value="PROTEIN MALY"/>
    <property type="match status" value="1"/>
</dbReference>
<keyword evidence="4 7" id="KW-0456">Lyase</keyword>
<dbReference type="GO" id="GO:0047804">
    <property type="term" value="F:cysteine-S-conjugate beta-lyase activity"/>
    <property type="evidence" value="ECO:0007669"/>
    <property type="project" value="UniProtKB-EC"/>
</dbReference>
<comment type="similarity">
    <text evidence="5">Belongs to the class-II pyridoxal-phosphate-dependent aminotransferase family. MalY/PatB cystathionine beta-lyase subfamily.</text>
</comment>
<evidence type="ECO:0000256" key="4">
    <source>
        <dbReference type="ARBA" id="ARBA00023239"/>
    </source>
</evidence>
<dbReference type="EMBL" id="CP025746">
    <property type="protein sequence ID" value="QAA33165.1"/>
    <property type="molecule type" value="Genomic_DNA"/>
</dbReference>
<dbReference type="Gene3D" id="3.90.1150.10">
    <property type="entry name" value="Aspartate Aminotransferase, domain 1"/>
    <property type="match status" value="1"/>
</dbReference>
<gene>
    <name evidence="7" type="ORF">C1I91_16820</name>
</gene>
<evidence type="ECO:0000313" key="8">
    <source>
        <dbReference type="Proteomes" id="UP000286268"/>
    </source>
</evidence>
<accession>A0A410DVR5</accession>
<dbReference type="EC" id="4.4.1.13" evidence="2"/>
<dbReference type="KEGG" id="cmah:C1I91_16820"/>
<evidence type="ECO:0000313" key="7">
    <source>
        <dbReference type="EMBL" id="QAA33165.1"/>
    </source>
</evidence>
<dbReference type="GO" id="GO:0030170">
    <property type="term" value="F:pyridoxal phosphate binding"/>
    <property type="evidence" value="ECO:0007669"/>
    <property type="project" value="InterPro"/>
</dbReference>
<dbReference type="Gene3D" id="3.40.640.10">
    <property type="entry name" value="Type I PLP-dependent aspartate aminotransferase-like (Major domain)"/>
    <property type="match status" value="1"/>
</dbReference>
<evidence type="ECO:0000256" key="3">
    <source>
        <dbReference type="ARBA" id="ARBA00022898"/>
    </source>
</evidence>
<protein>
    <recommendedName>
        <fullName evidence="2">cysteine-S-conjugate beta-lyase</fullName>
        <ecNumber evidence="2">4.4.1.13</ecNumber>
    </recommendedName>
</protein>
<feature type="domain" description="Aminotransferase class I/classII large" evidence="6">
    <location>
        <begin position="34"/>
        <end position="388"/>
    </location>
</feature>
<keyword evidence="3" id="KW-0663">Pyridoxal phosphate</keyword>
<dbReference type="OrthoDB" id="9802872at2"/>
<dbReference type="Proteomes" id="UP000286268">
    <property type="component" value="Chromosome"/>
</dbReference>
<comment type="cofactor">
    <cofactor evidence="1">
        <name>pyridoxal 5'-phosphate</name>
        <dbReference type="ChEBI" id="CHEBI:597326"/>
    </cofactor>
</comment>
<dbReference type="Pfam" id="PF00155">
    <property type="entry name" value="Aminotran_1_2"/>
    <property type="match status" value="1"/>
</dbReference>
<dbReference type="InterPro" id="IPR015421">
    <property type="entry name" value="PyrdxlP-dep_Trfase_major"/>
</dbReference>
<proteinExistence type="inferred from homology"/>
<dbReference type="InterPro" id="IPR015424">
    <property type="entry name" value="PyrdxlP-dep_Trfase"/>
</dbReference>
<dbReference type="SUPFAM" id="SSF53383">
    <property type="entry name" value="PLP-dependent transferases"/>
    <property type="match status" value="1"/>
</dbReference>
<dbReference type="InterPro" id="IPR004839">
    <property type="entry name" value="Aminotransferase_I/II_large"/>
</dbReference>
<organism evidence="7 8">
    <name type="scientific">Clostridium manihotivorum</name>
    <dbReference type="NCBI Taxonomy" id="2320868"/>
    <lineage>
        <taxon>Bacteria</taxon>
        <taxon>Bacillati</taxon>
        <taxon>Bacillota</taxon>
        <taxon>Clostridia</taxon>
        <taxon>Eubacteriales</taxon>
        <taxon>Clostridiaceae</taxon>
        <taxon>Clostridium</taxon>
    </lineage>
</organism>
<dbReference type="RefSeq" id="WP_128213891.1">
    <property type="nucleotide sequence ID" value="NZ_CP025746.1"/>
</dbReference>
<evidence type="ECO:0000256" key="5">
    <source>
        <dbReference type="ARBA" id="ARBA00037974"/>
    </source>
</evidence>
<sequence length="394" mass="45445">MNYDFDKLIDRRNTNSIKWEFMHEFDKSVSDDTIPLWVADMDFPCAPEIIKALHQRVDKLIFGYSSNDTDRYYKAISSWYNRRFNWNIERQDIFYSPGVVPAIGYLIEILTKPTEGVIIQNPVYHPFAISIRSNNRVVVNNSLINNNGYYEIDFDDLEKKAKDPNNKLLILCSPHNPVGRVWKKEELLKVGKICSDNNVIIISDEIHSDLIRKNIKHTPLEVAFPEYKTGIITATAPSKTFNLAGMQLANIIIHDKEIQDKWKKYVNEKLNISLPTTFAITATEAAYLESEPWLEGLLNYLDENINFLEAFLKNNLPKTKFVKPEGTYLTWIDFSAYGYSNEEFNKLMIEKAKVLLESGTIFGEEGKGYFRVNIACPRALLEEAFNRIAKALNS</sequence>
<reference evidence="7 8" key="1">
    <citation type="submission" date="2018-01" db="EMBL/GenBank/DDBJ databases">
        <title>Genome Sequencing and Assembly of Anaerobacter polyendosporus strain CT4.</title>
        <authorList>
            <person name="Tachaapaikoon C."/>
            <person name="Sutheeworapong S."/>
            <person name="Jenjaroenpun P."/>
            <person name="Wongsurawat T."/>
            <person name="Nookeaw I."/>
            <person name="Cheawchanlertfa P."/>
            <person name="Kosugi A."/>
            <person name="Cheevadhanarak S."/>
            <person name="Ratanakhanokchai K."/>
        </authorList>
    </citation>
    <scope>NUCLEOTIDE SEQUENCE [LARGE SCALE GENOMIC DNA]</scope>
    <source>
        <strain evidence="7 8">CT4</strain>
    </source>
</reference>
<evidence type="ECO:0000256" key="2">
    <source>
        <dbReference type="ARBA" id="ARBA00012224"/>
    </source>
</evidence>
<name>A0A410DVR5_9CLOT</name>
<dbReference type="PANTHER" id="PTHR43525:SF1">
    <property type="entry name" value="PROTEIN MALY"/>
    <property type="match status" value="1"/>
</dbReference>
<dbReference type="AlphaFoldDB" id="A0A410DVR5"/>
<dbReference type="CDD" id="cd00609">
    <property type="entry name" value="AAT_like"/>
    <property type="match status" value="1"/>
</dbReference>
<dbReference type="InterPro" id="IPR027619">
    <property type="entry name" value="C-S_lyase_PatB-like"/>
</dbReference>